<name>A0A0F8ZLT4_9ZZZZ</name>
<reference evidence="1" key="1">
    <citation type="journal article" date="2015" name="Nature">
        <title>Complex archaea that bridge the gap between prokaryotes and eukaryotes.</title>
        <authorList>
            <person name="Spang A."/>
            <person name="Saw J.H."/>
            <person name="Jorgensen S.L."/>
            <person name="Zaremba-Niedzwiedzka K."/>
            <person name="Martijn J."/>
            <person name="Lind A.E."/>
            <person name="van Eijk R."/>
            <person name="Schleper C."/>
            <person name="Guy L."/>
            <person name="Ettema T.J."/>
        </authorList>
    </citation>
    <scope>NUCLEOTIDE SEQUENCE</scope>
</reference>
<comment type="caution">
    <text evidence="1">The sequence shown here is derived from an EMBL/GenBank/DDBJ whole genome shotgun (WGS) entry which is preliminary data.</text>
</comment>
<accession>A0A0F8ZLT4</accession>
<gene>
    <name evidence="1" type="ORF">LCGC14_2679270</name>
</gene>
<dbReference type="EMBL" id="LAZR01047193">
    <property type="protein sequence ID" value="KKK94792.1"/>
    <property type="molecule type" value="Genomic_DNA"/>
</dbReference>
<protein>
    <submittedName>
        <fullName evidence="1">Uncharacterized protein</fullName>
    </submittedName>
</protein>
<evidence type="ECO:0000313" key="1">
    <source>
        <dbReference type="EMBL" id="KKK94792.1"/>
    </source>
</evidence>
<dbReference type="AlphaFoldDB" id="A0A0F8ZLT4"/>
<sequence length="80" mass="8898">MKSPIIDEYKCGCVITGDKLGIITWDKCAIHSKAPAMYEALKKLKSQTEWALNDPGDSWRPPEWIAKEIHAVVTSALEGL</sequence>
<proteinExistence type="predicted"/>
<organism evidence="1">
    <name type="scientific">marine sediment metagenome</name>
    <dbReference type="NCBI Taxonomy" id="412755"/>
    <lineage>
        <taxon>unclassified sequences</taxon>
        <taxon>metagenomes</taxon>
        <taxon>ecological metagenomes</taxon>
    </lineage>
</organism>